<comment type="similarity">
    <text evidence="2">Belongs to the amino acid-polyamine-organocation (APC) superfamily. Spore germination protein (SGP) (TC 2.A.3.9) family.</text>
</comment>
<evidence type="ECO:0000256" key="5">
    <source>
        <dbReference type="ARBA" id="ARBA00022692"/>
    </source>
</evidence>
<keyword evidence="3" id="KW-0813">Transport</keyword>
<keyword evidence="4" id="KW-0309">Germination</keyword>
<dbReference type="GO" id="GO:0009847">
    <property type="term" value="P:spore germination"/>
    <property type="evidence" value="ECO:0007669"/>
    <property type="project" value="InterPro"/>
</dbReference>
<evidence type="ECO:0000256" key="1">
    <source>
        <dbReference type="ARBA" id="ARBA00004141"/>
    </source>
</evidence>
<accession>A0A173YQZ8</accession>
<keyword evidence="5" id="KW-0812">Transmembrane</keyword>
<keyword evidence="7" id="KW-0472">Membrane</keyword>
<dbReference type="PANTHER" id="PTHR34975">
    <property type="entry name" value="SPORE GERMINATION PROTEIN A2"/>
    <property type="match status" value="1"/>
</dbReference>
<evidence type="ECO:0000256" key="2">
    <source>
        <dbReference type="ARBA" id="ARBA00007998"/>
    </source>
</evidence>
<dbReference type="GO" id="GO:0016020">
    <property type="term" value="C:membrane"/>
    <property type="evidence" value="ECO:0007669"/>
    <property type="project" value="UniProtKB-SubCell"/>
</dbReference>
<evidence type="ECO:0000256" key="6">
    <source>
        <dbReference type="ARBA" id="ARBA00022989"/>
    </source>
</evidence>
<gene>
    <name evidence="8" type="ORF">ERS852520_02873</name>
</gene>
<dbReference type="RefSeq" id="WP_022091590.1">
    <property type="nucleotide sequence ID" value="NZ_CYZM01000002.1"/>
</dbReference>
<comment type="subcellular location">
    <subcellularLocation>
        <location evidence="1">Membrane</location>
        <topology evidence="1">Multi-pass membrane protein</topology>
    </subcellularLocation>
</comment>
<dbReference type="PANTHER" id="PTHR34975:SF2">
    <property type="entry name" value="SPORE GERMINATION PROTEIN A2"/>
    <property type="match status" value="1"/>
</dbReference>
<dbReference type="OrthoDB" id="2048339at2"/>
<name>A0A173YQZ8_ANAHA</name>
<reference evidence="8 9" key="1">
    <citation type="submission" date="2015-09" db="EMBL/GenBank/DDBJ databases">
        <authorList>
            <consortium name="Pathogen Informatics"/>
        </authorList>
    </citation>
    <scope>NUCLEOTIDE SEQUENCE [LARGE SCALE GENOMIC DNA]</scope>
    <source>
        <strain evidence="8 9">2789STDY5834908</strain>
    </source>
</reference>
<evidence type="ECO:0000313" key="9">
    <source>
        <dbReference type="Proteomes" id="UP000095564"/>
    </source>
</evidence>
<organism evidence="8 9">
    <name type="scientific">Anaerostipes hadrus</name>
    <dbReference type="NCBI Taxonomy" id="649756"/>
    <lineage>
        <taxon>Bacteria</taxon>
        <taxon>Bacillati</taxon>
        <taxon>Bacillota</taxon>
        <taxon>Clostridia</taxon>
        <taxon>Lachnospirales</taxon>
        <taxon>Lachnospiraceae</taxon>
        <taxon>Anaerostipes</taxon>
    </lineage>
</organism>
<dbReference type="Proteomes" id="UP000095564">
    <property type="component" value="Unassembled WGS sequence"/>
</dbReference>
<evidence type="ECO:0000256" key="4">
    <source>
        <dbReference type="ARBA" id="ARBA00022544"/>
    </source>
</evidence>
<keyword evidence="6" id="KW-1133">Transmembrane helix</keyword>
<evidence type="ECO:0000256" key="3">
    <source>
        <dbReference type="ARBA" id="ARBA00022448"/>
    </source>
</evidence>
<proteinExistence type="inferred from homology"/>
<sequence>MKNNSQMITARQGNRIMILEIFSAAAMFLPQIALQKSYHSGIVVVVMASVMAGIYLWIVDHAARGVSIENVLKRYRFAAIIYYVRFLLNGAFFYLCILYLTKKYLLPDKSTFFIGLPLLLLAYLMNQGGLTKRGRVMEGIFWFVLLPLIFVLILSMANLSWDELAVRSWRGNEMINGSILVFALMHPIEFVWFYRGDMKDGPIRMRSFAGLMILFLGVFASTVGSLGKKLTMVDPEPVMSMAQGVAMPGGIMARLDLFLIAFWIVGVFCVFSGYLFYGNESIKHAFSKGRIVGLSLSYGGIYVISPWIMTTFATWIRRYFFVFIYGNLVIGLFFPLILFLMWRKEQKDEKI</sequence>
<dbReference type="Pfam" id="PF03845">
    <property type="entry name" value="Spore_permease"/>
    <property type="match status" value="1"/>
</dbReference>
<dbReference type="EMBL" id="CZAU01000037">
    <property type="protein sequence ID" value="CUQ04063.1"/>
    <property type="molecule type" value="Genomic_DNA"/>
</dbReference>
<evidence type="ECO:0000313" key="8">
    <source>
        <dbReference type="EMBL" id="CUQ04063.1"/>
    </source>
</evidence>
<protein>
    <submittedName>
        <fullName evidence="8">Spore germination protein (Amino acid permease)</fullName>
    </submittedName>
</protein>
<evidence type="ECO:0000256" key="7">
    <source>
        <dbReference type="ARBA" id="ARBA00023136"/>
    </source>
</evidence>
<dbReference type="AlphaFoldDB" id="A0A173YQZ8"/>
<dbReference type="InterPro" id="IPR004761">
    <property type="entry name" value="Spore_GerAB"/>
</dbReference>